<dbReference type="PANTHER" id="PTHR42872:SF6">
    <property type="entry name" value="PROTEIN-GLUTAMATE METHYLESTERASE_PROTEIN-GLUTAMINE GLUTAMINASE"/>
    <property type="match status" value="1"/>
</dbReference>
<protein>
    <recommendedName>
        <fullName evidence="6">Protein-glutamate methylesterase/protein-glutamine glutaminase</fullName>
        <ecNumber evidence="6">3.1.1.61</ecNumber>
        <ecNumber evidence="6">3.5.1.44</ecNumber>
    </recommendedName>
</protein>
<reference evidence="12" key="1">
    <citation type="submission" date="2020-12" db="EMBL/GenBank/DDBJ databases">
        <title>Ramlibacter sp. nov., isolated from a freshwater alga, Cryptomonas.</title>
        <authorList>
            <person name="Kim H.M."/>
            <person name="Jeon C.O."/>
        </authorList>
    </citation>
    <scope>NUCLEOTIDE SEQUENCE</scope>
    <source>
        <strain evidence="12">CrO1</strain>
    </source>
</reference>
<dbReference type="AlphaFoldDB" id="A0A934UT32"/>
<keyword evidence="1 6" id="KW-0963">Cytoplasm</keyword>
<evidence type="ECO:0000256" key="1">
    <source>
        <dbReference type="ARBA" id="ARBA00022490"/>
    </source>
</evidence>
<comment type="similarity">
    <text evidence="6">Belongs to the CheB family.</text>
</comment>
<dbReference type="CDD" id="cd17541">
    <property type="entry name" value="REC_CheB-like"/>
    <property type="match status" value="1"/>
</dbReference>
<comment type="function">
    <text evidence="6">Involved in chemotaxis. Part of a chemotaxis signal transduction system that modulates chemotaxis in response to various stimuli. Catalyzes the demethylation of specific methylglutamate residues introduced into the chemoreceptors (methyl-accepting chemotaxis proteins or MCP) by CheR. Also mediates the irreversible deamidation of specific glutamine residues to glutamic acid.</text>
</comment>
<comment type="caution">
    <text evidence="12">The sequence shown here is derived from an EMBL/GenBank/DDBJ whole genome shotgun (WGS) entry which is preliminary data.</text>
</comment>
<comment type="subcellular location">
    <subcellularLocation>
        <location evidence="6">Cytoplasm</location>
    </subcellularLocation>
</comment>
<comment type="catalytic activity">
    <reaction evidence="5 6">
        <text>[protein]-L-glutamate 5-O-methyl ester + H2O = L-glutamyl-[protein] + methanol + H(+)</text>
        <dbReference type="Rhea" id="RHEA:23236"/>
        <dbReference type="Rhea" id="RHEA-COMP:10208"/>
        <dbReference type="Rhea" id="RHEA-COMP:10311"/>
        <dbReference type="ChEBI" id="CHEBI:15377"/>
        <dbReference type="ChEBI" id="CHEBI:15378"/>
        <dbReference type="ChEBI" id="CHEBI:17790"/>
        <dbReference type="ChEBI" id="CHEBI:29973"/>
        <dbReference type="ChEBI" id="CHEBI:82795"/>
        <dbReference type="EC" id="3.1.1.61"/>
    </reaction>
</comment>
<sequence>MKDSGRAAIKVLVAEDSSVARLLLVRLLQSDPRIDVVGAVSDGDAALQFVQQAKPDVVLMDIHMPRMDGFEATRRIMESQPLPIVVCSAVSNTRDAAIAFRALEAGAIACIEKPLAQDDPQFAAKVAHLLETVRLMSEVKVVRRRPRPHAGAGPESLATKPPNGSCATAPRIVGIGASTGGPPVLQTILGGLPRSFPLPVLVVQHIAPGFLAGMVAWLAETTGLQVRIASYGIEPLPGHVYLAPDDFHMGIGAHGRIVLSRERPENHVRPAVSFLFRSLAEHCGPAAVGVLLTGMGHDGARELKAMNDRGAATIAQDQGSSVVHGMPGSAIALNAAAQILPPERIADALVALAHPVPG</sequence>
<evidence type="ECO:0000256" key="5">
    <source>
        <dbReference type="ARBA" id="ARBA00048267"/>
    </source>
</evidence>
<dbReference type="InterPro" id="IPR011006">
    <property type="entry name" value="CheY-like_superfamily"/>
</dbReference>
<dbReference type="Pfam" id="PF00072">
    <property type="entry name" value="Response_reg"/>
    <property type="match status" value="1"/>
</dbReference>
<keyword evidence="13" id="KW-1185">Reference proteome</keyword>
<dbReference type="SMART" id="SM00448">
    <property type="entry name" value="REC"/>
    <property type="match status" value="1"/>
</dbReference>
<feature type="domain" description="Response regulatory" evidence="10">
    <location>
        <begin position="10"/>
        <end position="128"/>
    </location>
</feature>
<keyword evidence="3 6" id="KW-0597">Phosphoprotein</keyword>
<dbReference type="GO" id="GO:0000156">
    <property type="term" value="F:phosphorelay response regulator activity"/>
    <property type="evidence" value="ECO:0007669"/>
    <property type="project" value="InterPro"/>
</dbReference>
<dbReference type="GO" id="GO:0006935">
    <property type="term" value="P:chemotaxis"/>
    <property type="evidence" value="ECO:0007669"/>
    <property type="project" value="UniProtKB-UniRule"/>
</dbReference>
<keyword evidence="12" id="KW-0808">Transferase</keyword>
<dbReference type="PROSITE" id="PS50122">
    <property type="entry name" value="CHEB"/>
    <property type="match status" value="1"/>
</dbReference>
<evidence type="ECO:0000256" key="7">
    <source>
        <dbReference type="PROSITE-ProRule" id="PRU00050"/>
    </source>
</evidence>
<evidence type="ECO:0000259" key="11">
    <source>
        <dbReference type="PROSITE" id="PS50122"/>
    </source>
</evidence>
<keyword evidence="2 6" id="KW-0145">Chemotaxis</keyword>
<name>A0A934UT32_9BURK</name>
<evidence type="ECO:0000256" key="6">
    <source>
        <dbReference type="HAMAP-Rule" id="MF_00099"/>
    </source>
</evidence>
<evidence type="ECO:0000256" key="4">
    <source>
        <dbReference type="ARBA" id="ARBA00022801"/>
    </source>
</evidence>
<dbReference type="EC" id="3.1.1.61" evidence="6"/>
<comment type="catalytic activity">
    <reaction evidence="6">
        <text>L-glutaminyl-[protein] + H2O = L-glutamyl-[protein] + NH4(+)</text>
        <dbReference type="Rhea" id="RHEA:16441"/>
        <dbReference type="Rhea" id="RHEA-COMP:10207"/>
        <dbReference type="Rhea" id="RHEA-COMP:10208"/>
        <dbReference type="ChEBI" id="CHEBI:15377"/>
        <dbReference type="ChEBI" id="CHEBI:28938"/>
        <dbReference type="ChEBI" id="CHEBI:29973"/>
        <dbReference type="ChEBI" id="CHEBI:30011"/>
        <dbReference type="EC" id="3.5.1.44"/>
    </reaction>
</comment>
<dbReference type="PROSITE" id="PS50110">
    <property type="entry name" value="RESPONSE_REGULATORY"/>
    <property type="match status" value="1"/>
</dbReference>
<dbReference type="Gene3D" id="3.40.50.180">
    <property type="entry name" value="Methylesterase CheB, C-terminal domain"/>
    <property type="match status" value="1"/>
</dbReference>
<proteinExistence type="inferred from homology"/>
<dbReference type="Pfam" id="PF01339">
    <property type="entry name" value="CheB_methylest"/>
    <property type="match status" value="1"/>
</dbReference>
<organism evidence="12 13">
    <name type="scientific">Ramlibacter algicola</name>
    <dbReference type="NCBI Taxonomy" id="2795217"/>
    <lineage>
        <taxon>Bacteria</taxon>
        <taxon>Pseudomonadati</taxon>
        <taxon>Pseudomonadota</taxon>
        <taxon>Betaproteobacteria</taxon>
        <taxon>Burkholderiales</taxon>
        <taxon>Comamonadaceae</taxon>
        <taxon>Ramlibacter</taxon>
    </lineage>
</organism>
<dbReference type="SUPFAM" id="SSF52738">
    <property type="entry name" value="Methylesterase CheB, C-terminal domain"/>
    <property type="match status" value="1"/>
</dbReference>
<dbReference type="EC" id="3.5.1.44" evidence="6"/>
<dbReference type="InterPro" id="IPR000673">
    <property type="entry name" value="Sig_transdc_resp-reg_Me-estase"/>
</dbReference>
<feature type="domain" description="CheB-type methylesterase" evidence="11">
    <location>
        <begin position="166"/>
        <end position="351"/>
    </location>
</feature>
<evidence type="ECO:0000256" key="3">
    <source>
        <dbReference type="ARBA" id="ARBA00022553"/>
    </source>
</evidence>
<dbReference type="Proteomes" id="UP000617041">
    <property type="component" value="Unassembled WGS sequence"/>
</dbReference>
<dbReference type="PANTHER" id="PTHR42872">
    <property type="entry name" value="PROTEIN-GLUTAMATE METHYLESTERASE/PROTEIN-GLUTAMINE GLUTAMINASE"/>
    <property type="match status" value="1"/>
</dbReference>
<dbReference type="EMBL" id="JAEDAO010000001">
    <property type="protein sequence ID" value="MBK0394885.1"/>
    <property type="molecule type" value="Genomic_DNA"/>
</dbReference>
<evidence type="ECO:0000259" key="10">
    <source>
        <dbReference type="PROSITE" id="PS50110"/>
    </source>
</evidence>
<feature type="region of interest" description="Disordered" evidence="9">
    <location>
        <begin position="145"/>
        <end position="164"/>
    </location>
</feature>
<dbReference type="Gene3D" id="3.40.50.2300">
    <property type="match status" value="1"/>
</dbReference>
<dbReference type="GO" id="GO:0008168">
    <property type="term" value="F:methyltransferase activity"/>
    <property type="evidence" value="ECO:0007669"/>
    <property type="project" value="UniProtKB-KW"/>
</dbReference>
<evidence type="ECO:0000313" key="13">
    <source>
        <dbReference type="Proteomes" id="UP000617041"/>
    </source>
</evidence>
<evidence type="ECO:0000256" key="8">
    <source>
        <dbReference type="PROSITE-ProRule" id="PRU00169"/>
    </source>
</evidence>
<dbReference type="InterPro" id="IPR001789">
    <property type="entry name" value="Sig_transdc_resp-reg_receiver"/>
</dbReference>
<feature type="active site" evidence="6 7">
    <location>
        <position position="178"/>
    </location>
</feature>
<feature type="modified residue" description="4-aspartylphosphate" evidence="6 8">
    <location>
        <position position="61"/>
    </location>
</feature>
<dbReference type="SUPFAM" id="SSF52172">
    <property type="entry name" value="CheY-like"/>
    <property type="match status" value="1"/>
</dbReference>
<dbReference type="GO" id="GO:0008984">
    <property type="term" value="F:protein-glutamate methylesterase activity"/>
    <property type="evidence" value="ECO:0007669"/>
    <property type="project" value="UniProtKB-UniRule"/>
</dbReference>
<dbReference type="HAMAP" id="MF_00099">
    <property type="entry name" value="CheB_chemtxs"/>
    <property type="match status" value="1"/>
</dbReference>
<dbReference type="NCBIfam" id="NF009206">
    <property type="entry name" value="PRK12555.1"/>
    <property type="match status" value="1"/>
</dbReference>
<feature type="active site" evidence="6 7">
    <location>
        <position position="205"/>
    </location>
</feature>
<comment type="PTM">
    <text evidence="6">Phosphorylated by CheA. Phosphorylation of the N-terminal regulatory domain activates the methylesterase activity.</text>
</comment>
<dbReference type="GO" id="GO:0032259">
    <property type="term" value="P:methylation"/>
    <property type="evidence" value="ECO:0007669"/>
    <property type="project" value="UniProtKB-KW"/>
</dbReference>
<keyword evidence="4 6" id="KW-0378">Hydrolase</keyword>
<evidence type="ECO:0000313" key="12">
    <source>
        <dbReference type="EMBL" id="MBK0394885.1"/>
    </source>
</evidence>
<dbReference type="InterPro" id="IPR035909">
    <property type="entry name" value="CheB_C"/>
</dbReference>
<evidence type="ECO:0000256" key="9">
    <source>
        <dbReference type="SAM" id="MobiDB-lite"/>
    </source>
</evidence>
<accession>A0A934UT32</accession>
<dbReference type="InterPro" id="IPR008248">
    <property type="entry name" value="CheB-like"/>
</dbReference>
<gene>
    <name evidence="6 12" type="primary">cheB</name>
    <name evidence="12" type="ORF">I8E28_19935</name>
</gene>
<dbReference type="GO" id="GO:0005737">
    <property type="term" value="C:cytoplasm"/>
    <property type="evidence" value="ECO:0007669"/>
    <property type="project" value="UniProtKB-SubCell"/>
</dbReference>
<comment type="domain">
    <text evidence="6">Contains a C-terminal catalytic domain, and an N-terminal region which modulates catalytic activity.</text>
</comment>
<evidence type="ECO:0000256" key="2">
    <source>
        <dbReference type="ARBA" id="ARBA00022500"/>
    </source>
</evidence>
<dbReference type="GO" id="GO:0050568">
    <property type="term" value="F:protein-glutamine glutaminase activity"/>
    <property type="evidence" value="ECO:0007669"/>
    <property type="project" value="UniProtKB-UniRule"/>
</dbReference>
<dbReference type="PIRSF" id="PIRSF000876">
    <property type="entry name" value="RR_chemtxs_CheB"/>
    <property type="match status" value="1"/>
</dbReference>
<keyword evidence="12" id="KW-0489">Methyltransferase</keyword>
<dbReference type="NCBIfam" id="NF001965">
    <property type="entry name" value="PRK00742.1"/>
    <property type="match status" value="1"/>
</dbReference>
<feature type="active site" evidence="6 7">
    <location>
        <position position="298"/>
    </location>
</feature>
<dbReference type="CDD" id="cd16432">
    <property type="entry name" value="CheB_Rec"/>
    <property type="match status" value="1"/>
</dbReference>